<evidence type="ECO:0000256" key="1">
    <source>
        <dbReference type="ARBA" id="ARBA00022679"/>
    </source>
</evidence>
<evidence type="ECO:0000259" key="3">
    <source>
        <dbReference type="Pfam" id="PF00294"/>
    </source>
</evidence>
<evidence type="ECO:0000313" key="5">
    <source>
        <dbReference type="Proteomes" id="UP000030661"/>
    </source>
</evidence>
<dbReference type="GO" id="GO:0016301">
    <property type="term" value="F:kinase activity"/>
    <property type="evidence" value="ECO:0007669"/>
    <property type="project" value="UniProtKB-KW"/>
</dbReference>
<evidence type="ECO:0000313" key="4">
    <source>
        <dbReference type="EMBL" id="GAK58053.1"/>
    </source>
</evidence>
<gene>
    <name evidence="4" type="ORF">U27_05026</name>
</gene>
<dbReference type="Gene3D" id="3.40.1190.20">
    <property type="match status" value="1"/>
</dbReference>
<dbReference type="InterPro" id="IPR029056">
    <property type="entry name" value="Ribokinase-like"/>
</dbReference>
<reference evidence="4 5" key="1">
    <citation type="journal article" date="2015" name="PeerJ">
        <title>First genomic representation of candidate bacterial phylum KSB3 points to enhanced environmental sensing as a trigger of wastewater bulking.</title>
        <authorList>
            <person name="Sekiguchi Y."/>
            <person name="Ohashi A."/>
            <person name="Parks D.H."/>
            <person name="Yamauchi T."/>
            <person name="Tyson G.W."/>
            <person name="Hugenholtz P."/>
        </authorList>
    </citation>
    <scope>NUCLEOTIDE SEQUENCE [LARGE SCALE GENOMIC DNA]</scope>
</reference>
<protein>
    <submittedName>
        <fullName evidence="4">PfkB domain protein</fullName>
    </submittedName>
</protein>
<dbReference type="PANTHER" id="PTHR10584">
    <property type="entry name" value="SUGAR KINASE"/>
    <property type="match status" value="1"/>
</dbReference>
<keyword evidence="2" id="KW-0418">Kinase</keyword>
<name>A0A081C0E8_VECG1</name>
<dbReference type="Proteomes" id="UP000030661">
    <property type="component" value="Unassembled WGS sequence"/>
</dbReference>
<evidence type="ECO:0000256" key="2">
    <source>
        <dbReference type="ARBA" id="ARBA00022777"/>
    </source>
</evidence>
<keyword evidence="1" id="KW-0808">Transferase</keyword>
<keyword evidence="5" id="KW-1185">Reference proteome</keyword>
<feature type="domain" description="Carbohydrate kinase PfkB" evidence="3">
    <location>
        <begin position="10"/>
        <end position="308"/>
    </location>
</feature>
<sequence length="330" mass="36449">MQKDVSYARKACLIGNFNIDLIIRNVPNLPVWGQEVAGNNYMQVSAGQAAYTGFALHSLGVPVSVIGYVGDDLYGRQIRDDLIKSGIEISGLEMVKSACTAITVAIVRPDGERAFVSDFSFQRKADESIIQRHWQEVKQAKYVGILGIFCLPGFNLASIASKMDALQSQGKITVLDTGWDSTGWPPEHIDGINTLLKHTTIFMPNLDEAQALTGYKLPEDCAAELRKRGAELVIVKLGKDGSYAHIDKQTYCQEALPANVYDAVGAGDVFNAGFLYAFENGWEIPHCLIFGNAASAIYISRSENRFPNQEEVYDYAKRYYELPPLNTQDC</sequence>
<dbReference type="InterPro" id="IPR011611">
    <property type="entry name" value="PfkB_dom"/>
</dbReference>
<dbReference type="Pfam" id="PF00294">
    <property type="entry name" value="PfkB"/>
    <property type="match status" value="1"/>
</dbReference>
<dbReference type="AlphaFoldDB" id="A0A081C0E8"/>
<proteinExistence type="predicted"/>
<dbReference type="HOGENOM" id="CLU_027634_6_0_0"/>
<dbReference type="STRING" id="1499967.U27_05026"/>
<accession>A0A081C0E8</accession>
<dbReference type="EMBL" id="DF820466">
    <property type="protein sequence ID" value="GAK58053.1"/>
    <property type="molecule type" value="Genomic_DNA"/>
</dbReference>
<organism evidence="4 5">
    <name type="scientific">Vecturithrix granuli</name>
    <dbReference type="NCBI Taxonomy" id="1499967"/>
    <lineage>
        <taxon>Bacteria</taxon>
        <taxon>Candidatus Moduliflexota</taxon>
        <taxon>Candidatus Vecturitrichia</taxon>
        <taxon>Candidatus Vecturitrichales</taxon>
        <taxon>Candidatus Vecturitrichaceae</taxon>
        <taxon>Candidatus Vecturithrix</taxon>
    </lineage>
</organism>
<dbReference type="PANTHER" id="PTHR10584:SF166">
    <property type="entry name" value="RIBOKINASE"/>
    <property type="match status" value="1"/>
</dbReference>
<dbReference type="SUPFAM" id="SSF53613">
    <property type="entry name" value="Ribokinase-like"/>
    <property type="match status" value="1"/>
</dbReference>
<dbReference type="eggNOG" id="COG0524">
    <property type="taxonomic scope" value="Bacteria"/>
</dbReference>